<dbReference type="AlphaFoldDB" id="A0A8X6YAQ1"/>
<accession>A0A8X6YAQ1</accession>
<gene>
    <name evidence="1" type="ORF">TNIN_17621</name>
</gene>
<reference evidence="1" key="1">
    <citation type="submission" date="2020-08" db="EMBL/GenBank/DDBJ databases">
        <title>Multicomponent nature underlies the extraordinary mechanical properties of spider dragline silk.</title>
        <authorList>
            <person name="Kono N."/>
            <person name="Nakamura H."/>
            <person name="Mori M."/>
            <person name="Yoshida Y."/>
            <person name="Ohtoshi R."/>
            <person name="Malay A.D."/>
            <person name="Moran D.A.P."/>
            <person name="Tomita M."/>
            <person name="Numata K."/>
            <person name="Arakawa K."/>
        </authorList>
    </citation>
    <scope>NUCLEOTIDE SEQUENCE</scope>
</reference>
<name>A0A8X6YAQ1_9ARAC</name>
<evidence type="ECO:0000313" key="2">
    <source>
        <dbReference type="Proteomes" id="UP000886998"/>
    </source>
</evidence>
<keyword evidence="2" id="KW-1185">Reference proteome</keyword>
<proteinExistence type="predicted"/>
<evidence type="ECO:0000313" key="1">
    <source>
        <dbReference type="EMBL" id="GFY68652.1"/>
    </source>
</evidence>
<comment type="caution">
    <text evidence="1">The sequence shown here is derived from an EMBL/GenBank/DDBJ whole genome shotgun (WGS) entry which is preliminary data.</text>
</comment>
<dbReference type="Proteomes" id="UP000886998">
    <property type="component" value="Unassembled WGS sequence"/>
</dbReference>
<organism evidence="1 2">
    <name type="scientific">Trichonephila inaurata madagascariensis</name>
    <dbReference type="NCBI Taxonomy" id="2747483"/>
    <lineage>
        <taxon>Eukaryota</taxon>
        <taxon>Metazoa</taxon>
        <taxon>Ecdysozoa</taxon>
        <taxon>Arthropoda</taxon>
        <taxon>Chelicerata</taxon>
        <taxon>Arachnida</taxon>
        <taxon>Araneae</taxon>
        <taxon>Araneomorphae</taxon>
        <taxon>Entelegynae</taxon>
        <taxon>Araneoidea</taxon>
        <taxon>Nephilidae</taxon>
        <taxon>Trichonephila</taxon>
        <taxon>Trichonephila inaurata</taxon>
    </lineage>
</organism>
<protein>
    <submittedName>
        <fullName evidence="1">Uncharacterized protein</fullName>
    </submittedName>
</protein>
<dbReference type="EMBL" id="BMAV01017174">
    <property type="protein sequence ID" value="GFY68652.1"/>
    <property type="molecule type" value="Genomic_DNA"/>
</dbReference>
<sequence>MGLSQGRSSFPNPEIGVVSNFRVFSELFSLEVGRFKRGLRRWSQIRIRKEGRLTEIATREGCRHPPRRTIKLKRQAEGRRRTMDRF</sequence>